<name>A0AAD5R1T2_PARTN</name>
<feature type="transmembrane region" description="Helical" evidence="13">
    <location>
        <begin position="140"/>
        <end position="165"/>
    </location>
</feature>
<keyword evidence="10" id="KW-0968">Cytoplasmic vesicle</keyword>
<accession>A0AAD5R1T2</accession>
<comment type="subcellular location">
    <subcellularLocation>
        <location evidence="1">Cytoplasmic vesicle</location>
        <location evidence="1">Secretory vesicle</location>
        <location evidence="1">Synaptic vesicle membrane</location>
        <topology evidence="1">Multi-pass membrane protein</topology>
    </subcellularLocation>
    <subcellularLocation>
        <location evidence="11">Presynaptic cell membrane</location>
    </subcellularLocation>
</comment>
<feature type="transmembrane region" description="Helical" evidence="13">
    <location>
        <begin position="28"/>
        <end position="52"/>
    </location>
</feature>
<evidence type="ECO:0000256" key="2">
    <source>
        <dbReference type="ARBA" id="ARBA00010023"/>
    </source>
</evidence>
<feature type="domain" description="7TM GPCR serpentine receptor class x (Srx)" evidence="14">
    <location>
        <begin position="118"/>
        <end position="300"/>
    </location>
</feature>
<keyword evidence="4" id="KW-0109">Calcium transport</keyword>
<evidence type="ECO:0000256" key="8">
    <source>
        <dbReference type="ARBA" id="ARBA00023136"/>
    </source>
</evidence>
<keyword evidence="5" id="KW-0107">Calcium channel</keyword>
<dbReference type="Gene3D" id="1.20.1070.10">
    <property type="entry name" value="Rhodopsin 7-helix transmembrane proteins"/>
    <property type="match status" value="1"/>
</dbReference>
<keyword evidence="6 13" id="KW-0812">Transmembrane</keyword>
<keyword evidence="16" id="KW-1185">Reference proteome</keyword>
<keyword evidence="4" id="KW-0813">Transport</keyword>
<evidence type="ECO:0000259" key="14">
    <source>
        <dbReference type="Pfam" id="PF10328"/>
    </source>
</evidence>
<dbReference type="GO" id="GO:0030672">
    <property type="term" value="C:synaptic vesicle membrane"/>
    <property type="evidence" value="ECO:0007669"/>
    <property type="project" value="UniProtKB-SubCell"/>
</dbReference>
<evidence type="ECO:0000256" key="1">
    <source>
        <dbReference type="ARBA" id="ARBA00004644"/>
    </source>
</evidence>
<evidence type="ECO:0000256" key="11">
    <source>
        <dbReference type="ARBA" id="ARBA00034111"/>
    </source>
</evidence>
<evidence type="ECO:0000256" key="9">
    <source>
        <dbReference type="ARBA" id="ARBA00023273"/>
    </source>
</evidence>
<feature type="transmembrane region" description="Helical" evidence="13">
    <location>
        <begin position="276"/>
        <end position="294"/>
    </location>
</feature>
<protein>
    <recommendedName>
        <fullName evidence="3">Calcium channel flower</fullName>
    </recommendedName>
</protein>
<evidence type="ECO:0000256" key="3">
    <source>
        <dbReference type="ARBA" id="ARBA00016120"/>
    </source>
</evidence>
<keyword evidence="9" id="KW-0966">Cell projection</keyword>
<dbReference type="SUPFAM" id="SSF81321">
    <property type="entry name" value="Family A G protein-coupled receptor-like"/>
    <property type="match status" value="1"/>
</dbReference>
<dbReference type="EMBL" id="JAHQIW010006073">
    <property type="protein sequence ID" value="KAJ1368050.1"/>
    <property type="molecule type" value="Genomic_DNA"/>
</dbReference>
<proteinExistence type="inferred from homology"/>
<feature type="transmembrane region" description="Helical" evidence="13">
    <location>
        <begin position="185"/>
        <end position="208"/>
    </location>
</feature>
<evidence type="ECO:0000256" key="6">
    <source>
        <dbReference type="ARBA" id="ARBA00022692"/>
    </source>
</evidence>
<dbReference type="Proteomes" id="UP001196413">
    <property type="component" value="Unassembled WGS sequence"/>
</dbReference>
<evidence type="ECO:0000256" key="10">
    <source>
        <dbReference type="ARBA" id="ARBA00023329"/>
    </source>
</evidence>
<evidence type="ECO:0000313" key="16">
    <source>
        <dbReference type="Proteomes" id="UP001196413"/>
    </source>
</evidence>
<evidence type="ECO:0000256" key="12">
    <source>
        <dbReference type="ARBA" id="ARBA00046506"/>
    </source>
</evidence>
<dbReference type="PANTHER" id="PTHR13314:SF2">
    <property type="entry name" value="CALCIUM CHANNEL FLOWER HOMOLOG"/>
    <property type="match status" value="1"/>
</dbReference>
<reference evidence="15" key="1">
    <citation type="submission" date="2021-06" db="EMBL/GenBank/DDBJ databases">
        <title>Parelaphostrongylus tenuis whole genome reference sequence.</title>
        <authorList>
            <person name="Garwood T.J."/>
            <person name="Larsen P.A."/>
            <person name="Fountain-Jones N.M."/>
            <person name="Garbe J.R."/>
            <person name="Macchietto M.G."/>
            <person name="Kania S.A."/>
            <person name="Gerhold R.W."/>
            <person name="Richards J.E."/>
            <person name="Wolf T.M."/>
        </authorList>
    </citation>
    <scope>NUCLEOTIDE SEQUENCE</scope>
    <source>
        <strain evidence="15">MNPRO001-30</strain>
        <tissue evidence="15">Meninges</tissue>
    </source>
</reference>
<gene>
    <name evidence="15" type="ORF">KIN20_029104</name>
</gene>
<keyword evidence="7 13" id="KW-1133">Transmembrane helix</keyword>
<dbReference type="GO" id="GO:0042734">
    <property type="term" value="C:presynaptic membrane"/>
    <property type="evidence" value="ECO:0007669"/>
    <property type="project" value="UniProtKB-SubCell"/>
</dbReference>
<evidence type="ECO:0000256" key="5">
    <source>
        <dbReference type="ARBA" id="ARBA00022673"/>
    </source>
</evidence>
<dbReference type="CDD" id="cd00637">
    <property type="entry name" value="7tm_classA_rhodopsin-like"/>
    <property type="match status" value="1"/>
</dbReference>
<dbReference type="InterPro" id="IPR019430">
    <property type="entry name" value="7TM_GPCR_serpentine_rcpt_Srx"/>
</dbReference>
<comment type="similarity">
    <text evidence="2">Belongs to the calcium channel flower family.</text>
</comment>
<keyword evidence="5" id="KW-0407">Ion channel</keyword>
<keyword evidence="8 13" id="KW-0472">Membrane</keyword>
<dbReference type="AlphaFoldDB" id="A0AAD5R1T2"/>
<feature type="transmembrane region" description="Helical" evidence="13">
    <location>
        <begin position="220"/>
        <end position="246"/>
    </location>
</feature>
<organism evidence="15 16">
    <name type="scientific">Parelaphostrongylus tenuis</name>
    <name type="common">Meningeal worm</name>
    <dbReference type="NCBI Taxonomy" id="148309"/>
    <lineage>
        <taxon>Eukaryota</taxon>
        <taxon>Metazoa</taxon>
        <taxon>Ecdysozoa</taxon>
        <taxon>Nematoda</taxon>
        <taxon>Chromadorea</taxon>
        <taxon>Rhabditida</taxon>
        <taxon>Rhabditina</taxon>
        <taxon>Rhabditomorpha</taxon>
        <taxon>Strongyloidea</taxon>
        <taxon>Metastrongylidae</taxon>
        <taxon>Parelaphostrongylus</taxon>
    </lineage>
</organism>
<comment type="subunit">
    <text evidence="12">Homomultimer. Associates with the dally/ magu complex.</text>
</comment>
<keyword evidence="4" id="KW-0406">Ion transport</keyword>
<evidence type="ECO:0000256" key="4">
    <source>
        <dbReference type="ARBA" id="ARBA00022568"/>
    </source>
</evidence>
<dbReference type="PANTHER" id="PTHR13314">
    <property type="entry name" value="CALCIUM CHANNEL FLOWER HOMOLOG"/>
    <property type="match status" value="1"/>
</dbReference>
<comment type="caution">
    <text evidence="15">The sequence shown here is derived from an EMBL/GenBank/DDBJ whole genome shotgun (WGS) entry which is preliminary data.</text>
</comment>
<evidence type="ECO:0000256" key="7">
    <source>
        <dbReference type="ARBA" id="ARBA00022989"/>
    </source>
</evidence>
<evidence type="ECO:0000313" key="15">
    <source>
        <dbReference type="EMBL" id="KAJ1368050.1"/>
    </source>
</evidence>
<feature type="transmembrane region" description="Helical" evidence="13">
    <location>
        <begin position="64"/>
        <end position="85"/>
    </location>
</feature>
<keyword evidence="4" id="KW-0106">Calcium</keyword>
<dbReference type="SMART" id="SM01077">
    <property type="entry name" value="Cg6151-P"/>
    <property type="match status" value="1"/>
</dbReference>
<evidence type="ECO:0000256" key="13">
    <source>
        <dbReference type="SAM" id="Phobius"/>
    </source>
</evidence>
<dbReference type="Pfam" id="PF10233">
    <property type="entry name" value="Cg6151-P"/>
    <property type="match status" value="1"/>
</dbReference>
<dbReference type="GO" id="GO:0004930">
    <property type="term" value="F:G protein-coupled receptor activity"/>
    <property type="evidence" value="ECO:0007669"/>
    <property type="project" value="InterPro"/>
</dbReference>
<dbReference type="InterPro" id="IPR000276">
    <property type="entry name" value="GPCR_Rhodpsn"/>
</dbReference>
<sequence>MGAAASNVSTQMQAEHDPNANFPWWVRFLAKGVGIIGGFFAIFFGALGLLSLSAKCIIASLLQMVFGFLTIALEAPFCCMFVDFIEKIAQFKNIMVNYIYPFHDHFFIAYILMGSTILLLNLQMMLVIRRSKSLWIHSAYRLIFFACAADTVNCGTQVAVVALTLRTPAIHPRTNMLLGTLFQASYVAEYPTILVLAVNRFIAVIFPTKMDLIFNRRKTTVTLLLCCLFSALNISLFVTGEVYGVWNPSVPKFYFSNRSSFIAILARSTSLYFGEFVYIASFVTYLIIVVFLLFNRQHFSSVRAELPLLFHSFQSHCKCRRHFPFWSISYFIIHYKQNIPRTVIQL</sequence>
<dbReference type="PROSITE" id="PS00237">
    <property type="entry name" value="G_PROTEIN_RECEP_F1_1"/>
    <property type="match status" value="1"/>
</dbReference>
<feature type="transmembrane region" description="Helical" evidence="13">
    <location>
        <begin position="105"/>
        <end position="128"/>
    </location>
</feature>
<dbReference type="Pfam" id="PF10328">
    <property type="entry name" value="7TM_GPCR_Srx"/>
    <property type="match status" value="1"/>
</dbReference>
<dbReference type="GO" id="GO:0016192">
    <property type="term" value="P:vesicle-mediated transport"/>
    <property type="evidence" value="ECO:0007669"/>
    <property type="project" value="TreeGrafter"/>
</dbReference>
<dbReference type="InterPro" id="IPR019365">
    <property type="entry name" value="TVP18/Ca-channel_flower"/>
</dbReference>
<dbReference type="GO" id="GO:0005262">
    <property type="term" value="F:calcium channel activity"/>
    <property type="evidence" value="ECO:0007669"/>
    <property type="project" value="UniProtKB-KW"/>
</dbReference>